<gene>
    <name evidence="2" type="ORF">LKD22_06225</name>
</gene>
<name>A0AAW4VV56_9FIRM</name>
<evidence type="ECO:0008006" key="4">
    <source>
        <dbReference type="Google" id="ProtNLM"/>
    </source>
</evidence>
<protein>
    <recommendedName>
        <fullName evidence="4">HTH domain-containing protein</fullName>
    </recommendedName>
</protein>
<reference evidence="2 3" key="1">
    <citation type="submission" date="2021-10" db="EMBL/GenBank/DDBJ databases">
        <title>Anaerobic single-cell dispensing facilitates the cultivation of human gut bacteria.</title>
        <authorList>
            <person name="Afrizal A."/>
        </authorList>
    </citation>
    <scope>NUCLEOTIDE SEQUENCE [LARGE SCALE GENOMIC DNA]</scope>
    <source>
        <strain evidence="2 3">CLA-AA-H270</strain>
    </source>
</reference>
<evidence type="ECO:0000256" key="1">
    <source>
        <dbReference type="SAM" id="MobiDB-lite"/>
    </source>
</evidence>
<keyword evidence="3" id="KW-1185">Reference proteome</keyword>
<dbReference type="AlphaFoldDB" id="A0AAW4VV56"/>
<evidence type="ECO:0000313" key="3">
    <source>
        <dbReference type="Proteomes" id="UP001298753"/>
    </source>
</evidence>
<sequence length="150" mass="16440">MDKNTALCVYLKKYHTGKEKAVPSTELEQLFSLNGRNLRRKINRLRQDGVPICSDRSGYYFASNQEEVNATVFRLTGLVTKISNARTGLLYSSLLGELPLPIEVTIQIDDGGGERDAEQVSGDHGDGGGTSADFDSEYGSLYGLFDHCGE</sequence>
<evidence type="ECO:0000313" key="2">
    <source>
        <dbReference type="EMBL" id="MCC2176720.1"/>
    </source>
</evidence>
<feature type="compositionally biased region" description="Basic and acidic residues" evidence="1">
    <location>
        <begin position="112"/>
        <end position="126"/>
    </location>
</feature>
<proteinExistence type="predicted"/>
<dbReference type="GeneID" id="98660134"/>
<dbReference type="Proteomes" id="UP001298753">
    <property type="component" value="Unassembled WGS sequence"/>
</dbReference>
<dbReference type="EMBL" id="JAJEPX010000014">
    <property type="protein sequence ID" value="MCC2176720.1"/>
    <property type="molecule type" value="Genomic_DNA"/>
</dbReference>
<organism evidence="2 3">
    <name type="scientific">Agathobaculum butyriciproducens</name>
    <dbReference type="NCBI Taxonomy" id="1628085"/>
    <lineage>
        <taxon>Bacteria</taxon>
        <taxon>Bacillati</taxon>
        <taxon>Bacillota</taxon>
        <taxon>Clostridia</taxon>
        <taxon>Eubacteriales</taxon>
        <taxon>Butyricicoccaceae</taxon>
        <taxon>Agathobaculum</taxon>
    </lineage>
</organism>
<dbReference type="RefSeq" id="WP_227600576.1">
    <property type="nucleotide sequence ID" value="NZ_JAJEPX010000014.1"/>
</dbReference>
<feature type="region of interest" description="Disordered" evidence="1">
    <location>
        <begin position="112"/>
        <end position="132"/>
    </location>
</feature>
<accession>A0AAW4VV56</accession>
<comment type="caution">
    <text evidence="2">The sequence shown here is derived from an EMBL/GenBank/DDBJ whole genome shotgun (WGS) entry which is preliminary data.</text>
</comment>